<sequence>MDPFLGRLTRPTTIDQSWCTTQSGLSLFNGPFPDARISSAELNNSFIEFKDTTVPSDVPNSFEPFATVASWLRQHLMDANVEVTYTEYLDLMKVEVDQQLNKLTKDIRVFKSYNLTHKYDANGSCSTACHVGKLTEIDEGFNCLKVLLVVVFQQIREMLTLVNASIRDLQWEHELQLEVTGIIIGDRIRGLQDELERKLYEQSSIARILRKNWQETVVQCASIREDLIAISDILLPSEEEPHIPL</sequence>
<comment type="caution">
    <text evidence="1">The sequence shown here is derived from an EMBL/GenBank/DDBJ whole genome shotgun (WGS) entry which is preliminary data.</text>
</comment>
<dbReference type="PANTHER" id="PTHR33883">
    <property type="entry name" value="WPP DOMAIN-ASSOCIATED PROTEIN"/>
    <property type="match status" value="1"/>
</dbReference>
<evidence type="ECO:0000313" key="1">
    <source>
        <dbReference type="EMBL" id="RLM87600.1"/>
    </source>
</evidence>
<proteinExistence type="predicted"/>
<dbReference type="Proteomes" id="UP000275267">
    <property type="component" value="Unassembled WGS sequence"/>
</dbReference>
<protein>
    <submittedName>
        <fullName evidence="1">WPP domain-associated protein</fullName>
    </submittedName>
</protein>
<dbReference type="AlphaFoldDB" id="A0A3L6QUR6"/>
<name>A0A3L6QUR6_PANMI</name>
<evidence type="ECO:0000313" key="2">
    <source>
        <dbReference type="Proteomes" id="UP000275267"/>
    </source>
</evidence>
<dbReference type="InterPro" id="IPR037490">
    <property type="entry name" value="WAP"/>
</dbReference>
<accession>A0A3L6QUR6</accession>
<reference evidence="2" key="1">
    <citation type="journal article" date="2019" name="Nat. Commun.">
        <title>The genome of broomcorn millet.</title>
        <authorList>
            <person name="Zou C."/>
            <person name="Miki D."/>
            <person name="Li D."/>
            <person name="Tang Q."/>
            <person name="Xiao L."/>
            <person name="Rajput S."/>
            <person name="Deng P."/>
            <person name="Jia W."/>
            <person name="Huang R."/>
            <person name="Zhang M."/>
            <person name="Sun Y."/>
            <person name="Hu J."/>
            <person name="Fu X."/>
            <person name="Schnable P.S."/>
            <person name="Li F."/>
            <person name="Zhang H."/>
            <person name="Feng B."/>
            <person name="Zhu X."/>
            <person name="Liu R."/>
            <person name="Schnable J.C."/>
            <person name="Zhu J.-K."/>
            <person name="Zhang H."/>
        </authorList>
    </citation>
    <scope>NUCLEOTIDE SEQUENCE [LARGE SCALE GENOMIC DNA]</scope>
</reference>
<dbReference type="EMBL" id="PQIB02000011">
    <property type="protein sequence ID" value="RLM87600.1"/>
    <property type="molecule type" value="Genomic_DNA"/>
</dbReference>
<dbReference type="PANTHER" id="PTHR33883:SF4">
    <property type="entry name" value="OS07G0147800 PROTEIN"/>
    <property type="match status" value="1"/>
</dbReference>
<organism evidence="1 2">
    <name type="scientific">Panicum miliaceum</name>
    <name type="common">Proso millet</name>
    <name type="synonym">Broomcorn millet</name>
    <dbReference type="NCBI Taxonomy" id="4540"/>
    <lineage>
        <taxon>Eukaryota</taxon>
        <taxon>Viridiplantae</taxon>
        <taxon>Streptophyta</taxon>
        <taxon>Embryophyta</taxon>
        <taxon>Tracheophyta</taxon>
        <taxon>Spermatophyta</taxon>
        <taxon>Magnoliopsida</taxon>
        <taxon>Liliopsida</taxon>
        <taxon>Poales</taxon>
        <taxon>Poaceae</taxon>
        <taxon>PACMAD clade</taxon>
        <taxon>Panicoideae</taxon>
        <taxon>Panicodae</taxon>
        <taxon>Paniceae</taxon>
        <taxon>Panicinae</taxon>
        <taxon>Panicum</taxon>
        <taxon>Panicum sect. Panicum</taxon>
    </lineage>
</organism>
<keyword evidence="2" id="KW-1185">Reference proteome</keyword>
<gene>
    <name evidence="1" type="ORF">C2845_PM04G01780</name>
</gene>
<dbReference type="OrthoDB" id="619142at2759"/>